<dbReference type="OrthoDB" id="514823at2759"/>
<dbReference type="GO" id="GO:0006271">
    <property type="term" value="P:DNA strand elongation involved in DNA replication"/>
    <property type="evidence" value="ECO:0007669"/>
    <property type="project" value="TreeGrafter"/>
</dbReference>
<gene>
    <name evidence="6" type="ORF">E0L32_004872</name>
</gene>
<dbReference type="Proteomes" id="UP000319257">
    <property type="component" value="Unassembled WGS sequence"/>
</dbReference>
<dbReference type="RefSeq" id="XP_030996753.1">
    <property type="nucleotide sequence ID" value="XM_031139330.1"/>
</dbReference>
<proteinExistence type="predicted"/>
<dbReference type="PANTHER" id="PTHR17598">
    <property type="entry name" value="DNA POLYMERASE DELTA SUBUNIT 3"/>
    <property type="match status" value="1"/>
</dbReference>
<dbReference type="AlphaFoldDB" id="A0A507AYH9"/>
<dbReference type="EMBL" id="SKBQ01000024">
    <property type="protein sequence ID" value="TPX15042.1"/>
    <property type="molecule type" value="Genomic_DNA"/>
</dbReference>
<sequence>MDEYKRYLAEQILTEDKLITYRYLSRALKVHVNTAKQMLFEFHKSQNAKKPGAIHATYLVYGTKKPGSHEGVSQEDGDVEMTSSMPDVDSVHEEVPVVTMSLVPEESLGDVLSHYEEVSSIHVYSVGPHPIKDLQLLSDTARQVLDLSLSDTESESIKTYGTISNPYLRQRERKGTIPTPSVAAKKGEPKFQPTKPGGATAIIKEEPKPPKTAASKESTASSTTTKKPVPSLQRGGSSGIMQAFAKGASAKPKQKTTKQAPPEDHSTQTLSDDGEDDTDVLPQPKASKTGDHKSRKEREEELRRMMEEDDEVQEEKEDTPMEEPEEQEEPEEPEEPADEVPAPEPAKEEPAEVVSTSTGDGRRRGKRRVMRKKQIMDDQGYLVTIQEPGWESFSEDEPAPTKIKSSHTSAPPSQAAKAKKSGPKGSQGSIMSFFGKK</sequence>
<evidence type="ECO:0000313" key="6">
    <source>
        <dbReference type="EMBL" id="TPX15042.1"/>
    </source>
</evidence>
<evidence type="ECO:0000256" key="3">
    <source>
        <dbReference type="ARBA" id="ARBA00022705"/>
    </source>
</evidence>
<dbReference type="GeneID" id="41972319"/>
<dbReference type="GO" id="GO:0006297">
    <property type="term" value="P:nucleotide-excision repair, DNA gap filling"/>
    <property type="evidence" value="ECO:0007669"/>
    <property type="project" value="TreeGrafter"/>
</dbReference>
<keyword evidence="7" id="KW-1185">Reference proteome</keyword>
<dbReference type="InParanoid" id="A0A507AYH9"/>
<dbReference type="GO" id="GO:0003887">
    <property type="term" value="F:DNA-directed DNA polymerase activity"/>
    <property type="evidence" value="ECO:0007669"/>
    <property type="project" value="TreeGrafter"/>
</dbReference>
<feature type="compositionally biased region" description="Low complexity" evidence="5">
    <location>
        <begin position="211"/>
        <end position="227"/>
    </location>
</feature>
<dbReference type="GO" id="GO:0043625">
    <property type="term" value="C:delta DNA polymerase complex"/>
    <property type="evidence" value="ECO:0007669"/>
    <property type="project" value="InterPro"/>
</dbReference>
<organism evidence="6 7">
    <name type="scientific">Thyridium curvatum</name>
    <dbReference type="NCBI Taxonomy" id="1093900"/>
    <lineage>
        <taxon>Eukaryota</taxon>
        <taxon>Fungi</taxon>
        <taxon>Dikarya</taxon>
        <taxon>Ascomycota</taxon>
        <taxon>Pezizomycotina</taxon>
        <taxon>Sordariomycetes</taxon>
        <taxon>Sordariomycetidae</taxon>
        <taxon>Thyridiales</taxon>
        <taxon>Thyridiaceae</taxon>
        <taxon>Thyridium</taxon>
    </lineage>
</organism>
<evidence type="ECO:0000256" key="5">
    <source>
        <dbReference type="SAM" id="MobiDB-lite"/>
    </source>
</evidence>
<evidence type="ECO:0000256" key="4">
    <source>
        <dbReference type="ARBA" id="ARBA00023242"/>
    </source>
</evidence>
<dbReference type="GO" id="GO:1904161">
    <property type="term" value="P:DNA synthesis involved in UV-damage excision repair"/>
    <property type="evidence" value="ECO:0007669"/>
    <property type="project" value="TreeGrafter"/>
</dbReference>
<comment type="caution">
    <text evidence="6">The sequence shown here is derived from an EMBL/GenBank/DDBJ whole genome shotgun (WGS) entry which is preliminary data.</text>
</comment>
<feature type="compositionally biased region" description="Basic residues" evidence="5">
    <location>
        <begin position="363"/>
        <end position="373"/>
    </location>
</feature>
<feature type="compositionally biased region" description="Acidic residues" evidence="5">
    <location>
        <begin position="307"/>
        <end position="338"/>
    </location>
</feature>
<accession>A0A507AYH9</accession>
<reference evidence="6 7" key="1">
    <citation type="submission" date="2019-06" db="EMBL/GenBank/DDBJ databases">
        <title>Draft genome sequence of the filamentous fungus Phialemoniopsis curvata isolated from diesel fuel.</title>
        <authorList>
            <person name="Varaljay V.A."/>
            <person name="Lyon W.J."/>
            <person name="Crouch A.L."/>
            <person name="Drake C.E."/>
            <person name="Hollomon J.M."/>
            <person name="Nadeau L.J."/>
            <person name="Nunn H.S."/>
            <person name="Stevenson B.S."/>
            <person name="Bojanowski C.L."/>
            <person name="Crookes-Goodson W.J."/>
        </authorList>
    </citation>
    <scope>NUCLEOTIDE SEQUENCE [LARGE SCALE GENOMIC DNA]</scope>
    <source>
        <strain evidence="6 7">D216</strain>
    </source>
</reference>
<name>A0A507AYH9_9PEZI</name>
<dbReference type="InterPro" id="IPR019038">
    <property type="entry name" value="POLD3"/>
</dbReference>
<dbReference type="Gene3D" id="3.90.1030.20">
    <property type="entry name" value="DNA polymerase delta, p66 (Cdc27) subunit, wHTH domain"/>
    <property type="match status" value="1"/>
</dbReference>
<dbReference type="STRING" id="1093900.A0A507AYH9"/>
<dbReference type="Pfam" id="PF09507">
    <property type="entry name" value="CDC27"/>
    <property type="match status" value="1"/>
</dbReference>
<protein>
    <recommendedName>
        <fullName evidence="2">DNA polymerase delta subunit 3</fullName>
    </recommendedName>
</protein>
<keyword evidence="3" id="KW-0235">DNA replication</keyword>
<comment type="subcellular location">
    <subcellularLocation>
        <location evidence="1">Nucleus</location>
    </subcellularLocation>
</comment>
<dbReference type="InterPro" id="IPR041913">
    <property type="entry name" value="POLD3_sf"/>
</dbReference>
<evidence type="ECO:0000256" key="2">
    <source>
        <dbReference type="ARBA" id="ARBA00017589"/>
    </source>
</evidence>
<evidence type="ECO:0000313" key="7">
    <source>
        <dbReference type="Proteomes" id="UP000319257"/>
    </source>
</evidence>
<feature type="compositionally biased region" description="Basic and acidic residues" evidence="5">
    <location>
        <begin position="288"/>
        <end position="306"/>
    </location>
</feature>
<keyword evidence="4" id="KW-0539">Nucleus</keyword>
<feature type="region of interest" description="Disordered" evidence="5">
    <location>
        <begin position="168"/>
        <end position="437"/>
    </location>
</feature>
<dbReference type="PANTHER" id="PTHR17598:SF13">
    <property type="entry name" value="DNA POLYMERASE DELTA SUBUNIT 3"/>
    <property type="match status" value="1"/>
</dbReference>
<evidence type="ECO:0000256" key="1">
    <source>
        <dbReference type="ARBA" id="ARBA00004123"/>
    </source>
</evidence>